<feature type="domain" description="2Fe-2S ferredoxin-type" evidence="4">
    <location>
        <begin position="28"/>
        <end position="132"/>
    </location>
</feature>
<dbReference type="InterPro" id="IPR045761">
    <property type="entry name" value="ODP_dom"/>
</dbReference>
<dbReference type="InterPro" id="IPR001041">
    <property type="entry name" value="2Fe-2S_ferredoxin-type"/>
</dbReference>
<dbReference type="Gene3D" id="3.60.15.10">
    <property type="entry name" value="Ribonuclease Z/Hydroxyacylglutathione hydrolase-like"/>
    <property type="match status" value="1"/>
</dbReference>
<accession>A0ABQ8YR81</accession>
<dbReference type="SUPFAM" id="SSF52218">
    <property type="entry name" value="Flavoproteins"/>
    <property type="match status" value="1"/>
</dbReference>
<sequence length="568" mass="65028">MLSFFTTNKKPLVNKVEQVASRLFTSTYKLNVVLRDGKKKEIKFKKGETLYDAATNNKVFAVLGQCGGNMSCTHCQIYTKEEDFGKLHKMRPQEKDALGHAYERIEERSRLSCGLILDENADGIEVEMAPLKKRKKKKKRVKKMKKKNLHPQDTEYVPKQFDSTFSSAVTKIVDDIYWTGYVDFAVRDFHGYRTPKGSTYNAYFIKDEKNVAIDSVKYPFADRWLDKIEYLTGGFDKLDYVVCNHAEPDHSSSIQYLMKKAPYAEVVCNEKCKTALSQHFDTSDWKFRVINHGESLKLGKRTLSFYDTPLTHWPESMVSYLEAEQMLFSMDILGQHYASSKRFDDEVKWADIEHEAKIYYANILMRLSVPVQKSIKLLGGLPVKMILPSHGQIFRNPENINKMLQNYVKWSKCTPTNKIVIIYDTMWKSTEKMAYHILDGIQKVGGINVKVMNVRRNHITDIATEVLDCAAIVVGSPVLNEHIMPEIGSALTYLEGLRPQNKLAMAFGSYGWSAGGAVKDINRYLKSIRAKIVHPEVLSQFVPKEEVIEECHKAGEELAKAVLEHIKK</sequence>
<dbReference type="PANTHER" id="PTHR43717:SF1">
    <property type="entry name" value="ANAEROBIC NITRIC OXIDE REDUCTASE FLAVORUBREDOXIN"/>
    <property type="match status" value="1"/>
</dbReference>
<dbReference type="Pfam" id="PF19583">
    <property type="entry name" value="ODP"/>
    <property type="match status" value="1"/>
</dbReference>
<keyword evidence="1" id="KW-0408">Iron</keyword>
<dbReference type="InterPro" id="IPR012675">
    <property type="entry name" value="Beta-grasp_dom_sf"/>
</dbReference>
<reference evidence="5" key="1">
    <citation type="submission" date="2022-08" db="EMBL/GenBank/DDBJ databases">
        <title>Novel sulfate-reducing endosymbionts in the free-living metamonad Anaeramoeba.</title>
        <authorList>
            <person name="Jerlstrom-Hultqvist J."/>
            <person name="Cepicka I."/>
            <person name="Gallot-Lavallee L."/>
            <person name="Salas-Leiva D."/>
            <person name="Curtis B.A."/>
            <person name="Zahonova K."/>
            <person name="Pipaliya S."/>
            <person name="Dacks J."/>
            <person name="Roger A.J."/>
        </authorList>
    </citation>
    <scope>NUCLEOTIDE SEQUENCE</scope>
    <source>
        <strain evidence="5">Schooner1</strain>
    </source>
</reference>
<evidence type="ECO:0000313" key="5">
    <source>
        <dbReference type="EMBL" id="KAJ6247111.1"/>
    </source>
</evidence>
<name>A0ABQ8YR81_9EUKA</name>
<evidence type="ECO:0000313" key="6">
    <source>
        <dbReference type="Proteomes" id="UP001150062"/>
    </source>
</evidence>
<dbReference type="EMBL" id="JAOAOG010000127">
    <property type="protein sequence ID" value="KAJ6247111.1"/>
    <property type="molecule type" value="Genomic_DNA"/>
</dbReference>
<protein>
    <submittedName>
        <fullName evidence="5">Anaerobic nitric oxide reductase flavorubredoxin</fullName>
    </submittedName>
</protein>
<gene>
    <name evidence="5" type="ORF">M0813_18636</name>
</gene>
<evidence type="ECO:0000259" key="4">
    <source>
        <dbReference type="PROSITE" id="PS51085"/>
    </source>
</evidence>
<evidence type="ECO:0000259" key="3">
    <source>
        <dbReference type="PROSITE" id="PS50902"/>
    </source>
</evidence>
<dbReference type="SMART" id="SM00849">
    <property type="entry name" value="Lactamase_B"/>
    <property type="match status" value="1"/>
</dbReference>
<dbReference type="InterPro" id="IPR008254">
    <property type="entry name" value="Flavodoxin/NO_synth"/>
</dbReference>
<keyword evidence="1" id="KW-0001">2Fe-2S</keyword>
<dbReference type="SUPFAM" id="SSF54292">
    <property type="entry name" value="2Fe-2S ferredoxin-like"/>
    <property type="match status" value="1"/>
</dbReference>
<dbReference type="Pfam" id="PF00258">
    <property type="entry name" value="Flavodoxin_1"/>
    <property type="match status" value="1"/>
</dbReference>
<dbReference type="CDD" id="cd07709">
    <property type="entry name" value="flavodiiron_proteins_MBL-fold"/>
    <property type="match status" value="1"/>
</dbReference>
<dbReference type="InterPro" id="IPR029039">
    <property type="entry name" value="Flavoprotein-like_sf"/>
</dbReference>
<dbReference type="PANTHER" id="PTHR43717">
    <property type="entry name" value="ANAEROBIC NITRIC OXIDE REDUCTASE FLAVORUBREDOXIN"/>
    <property type="match status" value="1"/>
</dbReference>
<dbReference type="Proteomes" id="UP001150062">
    <property type="component" value="Unassembled WGS sequence"/>
</dbReference>
<dbReference type="Gene3D" id="3.40.50.360">
    <property type="match status" value="1"/>
</dbReference>
<dbReference type="InterPro" id="IPR001279">
    <property type="entry name" value="Metallo-B-lactamas"/>
</dbReference>
<feature type="domain" description="Flavodoxin-like" evidence="3">
    <location>
        <begin position="419"/>
        <end position="559"/>
    </location>
</feature>
<comment type="caution">
    <text evidence="5">The sequence shown here is derived from an EMBL/GenBank/DDBJ whole genome shotgun (WGS) entry which is preliminary data.</text>
</comment>
<dbReference type="PROSITE" id="PS50902">
    <property type="entry name" value="FLAVODOXIN_LIKE"/>
    <property type="match status" value="1"/>
</dbReference>
<keyword evidence="6" id="KW-1185">Reference proteome</keyword>
<dbReference type="InterPro" id="IPR036866">
    <property type="entry name" value="RibonucZ/Hydroxyglut_hydro"/>
</dbReference>
<proteinExistence type="predicted"/>
<evidence type="ECO:0000256" key="1">
    <source>
        <dbReference type="ARBA" id="ARBA00022714"/>
    </source>
</evidence>
<dbReference type="Gene3D" id="3.10.20.30">
    <property type="match status" value="1"/>
</dbReference>
<organism evidence="5 6">
    <name type="scientific">Anaeramoeba flamelloides</name>
    <dbReference type="NCBI Taxonomy" id="1746091"/>
    <lineage>
        <taxon>Eukaryota</taxon>
        <taxon>Metamonada</taxon>
        <taxon>Anaeramoebidae</taxon>
        <taxon>Anaeramoeba</taxon>
    </lineage>
</organism>
<dbReference type="InterPro" id="IPR036010">
    <property type="entry name" value="2Fe-2S_ferredoxin-like_sf"/>
</dbReference>
<keyword evidence="1" id="KW-0479">Metal-binding</keyword>
<dbReference type="PROSITE" id="PS51085">
    <property type="entry name" value="2FE2S_FER_2"/>
    <property type="match status" value="1"/>
</dbReference>
<evidence type="ECO:0000256" key="2">
    <source>
        <dbReference type="ARBA" id="ARBA00023014"/>
    </source>
</evidence>
<keyword evidence="2" id="KW-0411">Iron-sulfur</keyword>
<dbReference type="SUPFAM" id="SSF56281">
    <property type="entry name" value="Metallo-hydrolase/oxidoreductase"/>
    <property type="match status" value="1"/>
</dbReference>